<evidence type="ECO:0000313" key="2">
    <source>
        <dbReference type="EMBL" id="KAJ7752296.1"/>
    </source>
</evidence>
<organism evidence="2 3">
    <name type="scientific">Mycena metata</name>
    <dbReference type="NCBI Taxonomy" id="1033252"/>
    <lineage>
        <taxon>Eukaryota</taxon>
        <taxon>Fungi</taxon>
        <taxon>Dikarya</taxon>
        <taxon>Basidiomycota</taxon>
        <taxon>Agaricomycotina</taxon>
        <taxon>Agaricomycetes</taxon>
        <taxon>Agaricomycetidae</taxon>
        <taxon>Agaricales</taxon>
        <taxon>Marasmiineae</taxon>
        <taxon>Mycenaceae</taxon>
        <taxon>Mycena</taxon>
    </lineage>
</organism>
<evidence type="ECO:0000256" key="1">
    <source>
        <dbReference type="SAM" id="MobiDB-lite"/>
    </source>
</evidence>
<comment type="caution">
    <text evidence="2">The sequence shown here is derived from an EMBL/GenBank/DDBJ whole genome shotgun (WGS) entry which is preliminary data.</text>
</comment>
<feature type="compositionally biased region" description="Low complexity" evidence="1">
    <location>
        <begin position="1"/>
        <end position="16"/>
    </location>
</feature>
<reference evidence="2" key="1">
    <citation type="submission" date="2023-03" db="EMBL/GenBank/DDBJ databases">
        <title>Massive genome expansion in bonnet fungi (Mycena s.s.) driven by repeated elements and novel gene families across ecological guilds.</title>
        <authorList>
            <consortium name="Lawrence Berkeley National Laboratory"/>
            <person name="Harder C.B."/>
            <person name="Miyauchi S."/>
            <person name="Viragh M."/>
            <person name="Kuo A."/>
            <person name="Thoen E."/>
            <person name="Andreopoulos B."/>
            <person name="Lu D."/>
            <person name="Skrede I."/>
            <person name="Drula E."/>
            <person name="Henrissat B."/>
            <person name="Morin E."/>
            <person name="Kohler A."/>
            <person name="Barry K."/>
            <person name="LaButti K."/>
            <person name="Morin E."/>
            <person name="Salamov A."/>
            <person name="Lipzen A."/>
            <person name="Mereny Z."/>
            <person name="Hegedus B."/>
            <person name="Baldrian P."/>
            <person name="Stursova M."/>
            <person name="Weitz H."/>
            <person name="Taylor A."/>
            <person name="Grigoriev I.V."/>
            <person name="Nagy L.G."/>
            <person name="Martin F."/>
            <person name="Kauserud H."/>
        </authorList>
    </citation>
    <scope>NUCLEOTIDE SEQUENCE</scope>
    <source>
        <strain evidence="2">CBHHK182m</strain>
    </source>
</reference>
<name>A0AAD7J0V5_9AGAR</name>
<dbReference type="Proteomes" id="UP001215598">
    <property type="component" value="Unassembled WGS sequence"/>
</dbReference>
<feature type="region of interest" description="Disordered" evidence="1">
    <location>
        <begin position="1"/>
        <end position="20"/>
    </location>
</feature>
<sequence>MDALRSSSRSSSALGGTIETPRRMSSSACNHFLNSFILTAHFSEEETGSCCGFGDGASPLPLSFLASTLLVHLPSSTTYTFTSPHPPQFLALPPHADPRRPPPSTLPARRLSTCSFATFSRAPYTQRSREFKTTRTAHADASFAFGWEDDPALNRGTAQEGEVAFWRYGERAAIGSVASAMLRCIRASCAVRRRGMLRACARITHHIIGARDAYTVWRTRAFVLPAERRILSDAAWGWVRGGDTPNPFSPRGVCVWAQARLSECHPPSSSPPAAACGVVGVLQVHRIPLLRRRNDSHVARVLSSVSRGVRASHCFCLSPPSSPLLSHPSPPSLLSFSFY</sequence>
<keyword evidence="3" id="KW-1185">Reference proteome</keyword>
<proteinExistence type="predicted"/>
<dbReference type="AlphaFoldDB" id="A0AAD7J0V5"/>
<gene>
    <name evidence="2" type="ORF">B0H16DRAFT_1837364</name>
</gene>
<evidence type="ECO:0000313" key="3">
    <source>
        <dbReference type="Proteomes" id="UP001215598"/>
    </source>
</evidence>
<accession>A0AAD7J0V5</accession>
<protein>
    <submittedName>
        <fullName evidence="2">Uncharacterized protein</fullName>
    </submittedName>
</protein>
<dbReference type="EMBL" id="JARKIB010000059">
    <property type="protein sequence ID" value="KAJ7752296.1"/>
    <property type="molecule type" value="Genomic_DNA"/>
</dbReference>